<keyword evidence="5 6" id="KW-0472">Membrane</keyword>
<organism evidence="8 9">
    <name type="scientific">Clonostachys solani</name>
    <dbReference type="NCBI Taxonomy" id="160281"/>
    <lineage>
        <taxon>Eukaryota</taxon>
        <taxon>Fungi</taxon>
        <taxon>Dikarya</taxon>
        <taxon>Ascomycota</taxon>
        <taxon>Pezizomycotina</taxon>
        <taxon>Sordariomycetes</taxon>
        <taxon>Hypocreomycetidae</taxon>
        <taxon>Hypocreales</taxon>
        <taxon>Bionectriaceae</taxon>
        <taxon>Clonostachys</taxon>
    </lineage>
</organism>
<evidence type="ECO:0000313" key="8">
    <source>
        <dbReference type="EMBL" id="CAH0054311.1"/>
    </source>
</evidence>
<dbReference type="PANTHER" id="PTHR23501:SF191">
    <property type="entry name" value="VACUOLAR BASIC AMINO ACID TRANSPORTER 4"/>
    <property type="match status" value="1"/>
</dbReference>
<feature type="domain" description="Major facilitator superfamily (MFS) profile" evidence="7">
    <location>
        <begin position="9"/>
        <end position="125"/>
    </location>
</feature>
<feature type="transmembrane region" description="Helical" evidence="6">
    <location>
        <begin position="12"/>
        <end position="30"/>
    </location>
</feature>
<evidence type="ECO:0000256" key="1">
    <source>
        <dbReference type="ARBA" id="ARBA00004127"/>
    </source>
</evidence>
<evidence type="ECO:0000256" key="5">
    <source>
        <dbReference type="ARBA" id="ARBA00023136"/>
    </source>
</evidence>
<dbReference type="InterPro" id="IPR036259">
    <property type="entry name" value="MFS_trans_sf"/>
</dbReference>
<gene>
    <name evidence="8" type="ORF">CSOL1703_00015784</name>
</gene>
<dbReference type="Gene3D" id="1.20.1720.10">
    <property type="entry name" value="Multidrug resistance protein D"/>
    <property type="match status" value="1"/>
</dbReference>
<dbReference type="GO" id="GO:0022857">
    <property type="term" value="F:transmembrane transporter activity"/>
    <property type="evidence" value="ECO:0007669"/>
    <property type="project" value="InterPro"/>
</dbReference>
<dbReference type="SUPFAM" id="SSF103473">
    <property type="entry name" value="MFS general substrate transporter"/>
    <property type="match status" value="1"/>
</dbReference>
<dbReference type="PANTHER" id="PTHR23501">
    <property type="entry name" value="MAJOR FACILITATOR SUPERFAMILY"/>
    <property type="match status" value="1"/>
</dbReference>
<evidence type="ECO:0000256" key="2">
    <source>
        <dbReference type="ARBA" id="ARBA00022448"/>
    </source>
</evidence>
<dbReference type="AlphaFoldDB" id="A0A9N9ZEZ4"/>
<evidence type="ECO:0000313" key="9">
    <source>
        <dbReference type="Proteomes" id="UP000775872"/>
    </source>
</evidence>
<comment type="caution">
    <text evidence="8">The sequence shown here is derived from an EMBL/GenBank/DDBJ whole genome shotgun (WGS) entry which is preliminary data.</text>
</comment>
<reference evidence="8" key="1">
    <citation type="submission" date="2021-10" db="EMBL/GenBank/DDBJ databases">
        <authorList>
            <person name="Piombo E."/>
        </authorList>
    </citation>
    <scope>NUCLEOTIDE SEQUENCE</scope>
</reference>
<dbReference type="OrthoDB" id="5147735at2759"/>
<feature type="transmembrane region" description="Helical" evidence="6">
    <location>
        <begin position="99"/>
        <end position="119"/>
    </location>
</feature>
<feature type="transmembrane region" description="Helical" evidence="6">
    <location>
        <begin position="50"/>
        <end position="67"/>
    </location>
</feature>
<sequence>MPRQNSHLSWRAVAIGLAASALMYCIYRGVLKELPESLNRVTSFSLFDNAFVLGSSIATLPTVVLYERVNHRNLLLGSVILYRAASAFCKMAPNVNALIAGRFLAGASAVSVFHGYPFLFPAINV</sequence>
<dbReference type="InterPro" id="IPR020846">
    <property type="entry name" value="MFS_dom"/>
</dbReference>
<dbReference type="GO" id="GO:0005886">
    <property type="term" value="C:plasma membrane"/>
    <property type="evidence" value="ECO:0007669"/>
    <property type="project" value="TreeGrafter"/>
</dbReference>
<evidence type="ECO:0000256" key="6">
    <source>
        <dbReference type="SAM" id="Phobius"/>
    </source>
</evidence>
<comment type="subcellular location">
    <subcellularLocation>
        <location evidence="1">Endomembrane system</location>
        <topology evidence="1">Multi-pass membrane protein</topology>
    </subcellularLocation>
</comment>
<protein>
    <recommendedName>
        <fullName evidence="7">Major facilitator superfamily (MFS) profile domain-containing protein</fullName>
    </recommendedName>
</protein>
<dbReference type="PROSITE" id="PS50850">
    <property type="entry name" value="MFS"/>
    <property type="match status" value="1"/>
</dbReference>
<accession>A0A9N9ZEZ4</accession>
<proteinExistence type="predicted"/>
<keyword evidence="4 6" id="KW-1133">Transmembrane helix</keyword>
<dbReference type="EMBL" id="CABFOC020000048">
    <property type="protein sequence ID" value="CAH0054311.1"/>
    <property type="molecule type" value="Genomic_DNA"/>
</dbReference>
<evidence type="ECO:0000259" key="7">
    <source>
        <dbReference type="PROSITE" id="PS50850"/>
    </source>
</evidence>
<keyword evidence="3 6" id="KW-0812">Transmembrane</keyword>
<keyword evidence="2" id="KW-0813">Transport</keyword>
<evidence type="ECO:0000256" key="4">
    <source>
        <dbReference type="ARBA" id="ARBA00022989"/>
    </source>
</evidence>
<dbReference type="GO" id="GO:0012505">
    <property type="term" value="C:endomembrane system"/>
    <property type="evidence" value="ECO:0007669"/>
    <property type="project" value="UniProtKB-SubCell"/>
</dbReference>
<name>A0A9N9ZEZ4_9HYPO</name>
<dbReference type="Proteomes" id="UP000775872">
    <property type="component" value="Unassembled WGS sequence"/>
</dbReference>
<keyword evidence="9" id="KW-1185">Reference proteome</keyword>
<evidence type="ECO:0000256" key="3">
    <source>
        <dbReference type="ARBA" id="ARBA00022692"/>
    </source>
</evidence>